<evidence type="ECO:0000256" key="1">
    <source>
        <dbReference type="SAM" id="MobiDB-lite"/>
    </source>
</evidence>
<dbReference type="EMBL" id="GBRH01252959">
    <property type="protein sequence ID" value="JAD44936.1"/>
    <property type="molecule type" value="Transcribed_RNA"/>
</dbReference>
<protein>
    <submittedName>
        <fullName evidence="2">Uncharacterized protein</fullName>
    </submittedName>
</protein>
<sequence>MRRWRSRRRCRGRRATPARRTGERRAGTTRSGQTTRPRWAADRRTGSVVRRRRAS</sequence>
<organism evidence="2">
    <name type="scientific">Arundo donax</name>
    <name type="common">Giant reed</name>
    <name type="synonym">Donax arundinaceus</name>
    <dbReference type="NCBI Taxonomy" id="35708"/>
    <lineage>
        <taxon>Eukaryota</taxon>
        <taxon>Viridiplantae</taxon>
        <taxon>Streptophyta</taxon>
        <taxon>Embryophyta</taxon>
        <taxon>Tracheophyta</taxon>
        <taxon>Spermatophyta</taxon>
        <taxon>Magnoliopsida</taxon>
        <taxon>Liliopsida</taxon>
        <taxon>Poales</taxon>
        <taxon>Poaceae</taxon>
        <taxon>PACMAD clade</taxon>
        <taxon>Arundinoideae</taxon>
        <taxon>Arundineae</taxon>
        <taxon>Arundo</taxon>
    </lineage>
</organism>
<accession>A0A0A9A1H6</accession>
<dbReference type="AlphaFoldDB" id="A0A0A9A1H6"/>
<feature type="region of interest" description="Disordered" evidence="1">
    <location>
        <begin position="1"/>
        <end position="55"/>
    </location>
</feature>
<feature type="compositionally biased region" description="Basic residues" evidence="1">
    <location>
        <begin position="1"/>
        <end position="17"/>
    </location>
</feature>
<evidence type="ECO:0000313" key="2">
    <source>
        <dbReference type="EMBL" id="JAD44936.1"/>
    </source>
</evidence>
<reference evidence="2" key="2">
    <citation type="journal article" date="2015" name="Data Brief">
        <title>Shoot transcriptome of the giant reed, Arundo donax.</title>
        <authorList>
            <person name="Barrero R.A."/>
            <person name="Guerrero F.D."/>
            <person name="Moolhuijzen P."/>
            <person name="Goolsby J.A."/>
            <person name="Tidwell J."/>
            <person name="Bellgard S.E."/>
            <person name="Bellgard M.I."/>
        </authorList>
    </citation>
    <scope>NUCLEOTIDE SEQUENCE</scope>
    <source>
        <tissue evidence="2">Shoot tissue taken approximately 20 cm above the soil surface</tissue>
    </source>
</reference>
<reference evidence="2" key="1">
    <citation type="submission" date="2014-09" db="EMBL/GenBank/DDBJ databases">
        <authorList>
            <person name="Magalhaes I.L.F."/>
            <person name="Oliveira U."/>
            <person name="Santos F.R."/>
            <person name="Vidigal T.H.D.A."/>
            <person name="Brescovit A.D."/>
            <person name="Santos A.J."/>
        </authorList>
    </citation>
    <scope>NUCLEOTIDE SEQUENCE</scope>
    <source>
        <tissue evidence="2">Shoot tissue taken approximately 20 cm above the soil surface</tissue>
    </source>
</reference>
<proteinExistence type="predicted"/>
<name>A0A0A9A1H6_ARUDO</name>